<evidence type="ECO:0000313" key="3">
    <source>
        <dbReference type="Proteomes" id="UP001597468"/>
    </source>
</evidence>
<proteinExistence type="predicted"/>
<comment type="caution">
    <text evidence="2">The sequence shown here is derived from an EMBL/GenBank/DDBJ whole genome shotgun (WGS) entry which is preliminary data.</text>
</comment>
<evidence type="ECO:0000256" key="1">
    <source>
        <dbReference type="SAM" id="SignalP"/>
    </source>
</evidence>
<feature type="signal peptide" evidence="1">
    <location>
        <begin position="1"/>
        <end position="18"/>
    </location>
</feature>
<protein>
    <submittedName>
        <fullName evidence="2">Uncharacterized protein</fullName>
    </submittedName>
</protein>
<dbReference type="RefSeq" id="WP_380752906.1">
    <property type="nucleotide sequence ID" value="NZ_JBHULT010000010.1"/>
</dbReference>
<accession>A0ABW5IYH8</accession>
<evidence type="ECO:0000313" key="2">
    <source>
        <dbReference type="EMBL" id="MFD2518563.1"/>
    </source>
</evidence>
<name>A0ABW5IYH8_9FLAO</name>
<feature type="chain" id="PRO_5046087433" evidence="1">
    <location>
        <begin position="19"/>
        <end position="136"/>
    </location>
</feature>
<gene>
    <name evidence="2" type="ORF">ACFSTG_11695</name>
</gene>
<reference evidence="3" key="1">
    <citation type="journal article" date="2019" name="Int. J. Syst. Evol. Microbiol.">
        <title>The Global Catalogue of Microorganisms (GCM) 10K type strain sequencing project: providing services to taxonomists for standard genome sequencing and annotation.</title>
        <authorList>
            <consortium name="The Broad Institute Genomics Platform"/>
            <consortium name="The Broad Institute Genome Sequencing Center for Infectious Disease"/>
            <person name="Wu L."/>
            <person name="Ma J."/>
        </authorList>
    </citation>
    <scope>NUCLEOTIDE SEQUENCE [LARGE SCALE GENOMIC DNA]</scope>
    <source>
        <strain evidence="3">KCTC 42585</strain>
    </source>
</reference>
<dbReference type="PROSITE" id="PS51257">
    <property type="entry name" value="PROKAR_LIPOPROTEIN"/>
    <property type="match status" value="1"/>
</dbReference>
<keyword evidence="1" id="KW-0732">Signal</keyword>
<dbReference type="Proteomes" id="UP001597468">
    <property type="component" value="Unassembled WGS sequence"/>
</dbReference>
<organism evidence="2 3">
    <name type="scientific">Salinimicrobium flavum</name>
    <dbReference type="NCBI Taxonomy" id="1737065"/>
    <lineage>
        <taxon>Bacteria</taxon>
        <taxon>Pseudomonadati</taxon>
        <taxon>Bacteroidota</taxon>
        <taxon>Flavobacteriia</taxon>
        <taxon>Flavobacteriales</taxon>
        <taxon>Flavobacteriaceae</taxon>
        <taxon>Salinimicrobium</taxon>
    </lineage>
</organism>
<dbReference type="EMBL" id="JBHULT010000010">
    <property type="protein sequence ID" value="MFD2518563.1"/>
    <property type="molecule type" value="Genomic_DNA"/>
</dbReference>
<sequence>MKNFLILLLIIVSSCSEADDPIECKPSIVNNDKYLNSESDEFTFKDVDLESQNCLKITVIYGGGCGEVSATLVDSGDVLESDPAQRNLRFLFTDNDECEKLKERTFYFDLTNLQIEDDNRILLNFQNIDQTVLYEY</sequence>
<keyword evidence="3" id="KW-1185">Reference proteome</keyword>